<organism evidence="5 6">
    <name type="scientific">Synaphobranchus kaupii</name>
    <name type="common">Kaup's arrowtooth eel</name>
    <dbReference type="NCBI Taxonomy" id="118154"/>
    <lineage>
        <taxon>Eukaryota</taxon>
        <taxon>Metazoa</taxon>
        <taxon>Chordata</taxon>
        <taxon>Craniata</taxon>
        <taxon>Vertebrata</taxon>
        <taxon>Euteleostomi</taxon>
        <taxon>Actinopterygii</taxon>
        <taxon>Neopterygii</taxon>
        <taxon>Teleostei</taxon>
        <taxon>Anguilliformes</taxon>
        <taxon>Synaphobranchidae</taxon>
        <taxon>Synaphobranchus</taxon>
    </lineage>
</organism>
<feature type="domain" description="Reverse transcriptase" evidence="3">
    <location>
        <begin position="250"/>
        <end position="322"/>
    </location>
</feature>
<dbReference type="OrthoDB" id="6761011at2759"/>
<dbReference type="InterPro" id="IPR000477">
    <property type="entry name" value="RT_dom"/>
</dbReference>
<comment type="caution">
    <text evidence="5">The sequence shown here is derived from an EMBL/GenBank/DDBJ whole genome shotgun (WGS) entry which is preliminary data.</text>
</comment>
<dbReference type="EMBL" id="JAINUF010000024">
    <property type="protein sequence ID" value="KAJ8332776.1"/>
    <property type="molecule type" value="Genomic_DNA"/>
</dbReference>
<dbReference type="AlphaFoldDB" id="A0A9Q1IAQ8"/>
<dbReference type="CDD" id="cd01647">
    <property type="entry name" value="RT_LTR"/>
    <property type="match status" value="1"/>
</dbReference>
<dbReference type="Proteomes" id="UP001152622">
    <property type="component" value="Chromosome 24"/>
</dbReference>
<evidence type="ECO:0000256" key="2">
    <source>
        <dbReference type="ARBA" id="ARBA00012180"/>
    </source>
</evidence>
<dbReference type="SUPFAM" id="SSF50630">
    <property type="entry name" value="Acid proteases"/>
    <property type="match status" value="1"/>
</dbReference>
<dbReference type="PANTHER" id="PTHR37984">
    <property type="entry name" value="PROTEIN CBG26694"/>
    <property type="match status" value="1"/>
</dbReference>
<dbReference type="InterPro" id="IPR043502">
    <property type="entry name" value="DNA/RNA_pol_sf"/>
</dbReference>
<gene>
    <name evidence="4" type="ORF">SKAU_G00416670</name>
    <name evidence="5" type="ORF">SKAU_G00416720</name>
</gene>
<evidence type="ECO:0000313" key="6">
    <source>
        <dbReference type="Proteomes" id="UP001152622"/>
    </source>
</evidence>
<dbReference type="InterPro" id="IPR043128">
    <property type="entry name" value="Rev_trsase/Diguanyl_cyclase"/>
</dbReference>
<accession>A0A9Q1IAQ8</accession>
<proteinExistence type="inferred from homology"/>
<dbReference type="InterPro" id="IPR021109">
    <property type="entry name" value="Peptidase_aspartic_dom_sf"/>
</dbReference>
<evidence type="ECO:0000313" key="4">
    <source>
        <dbReference type="EMBL" id="KAJ8332771.1"/>
    </source>
</evidence>
<evidence type="ECO:0000313" key="5">
    <source>
        <dbReference type="EMBL" id="KAJ8332776.1"/>
    </source>
</evidence>
<dbReference type="InterPro" id="IPR050951">
    <property type="entry name" value="Retrovirus_Pol_polyprotein"/>
</dbReference>
<dbReference type="EC" id="3.1.26.4" evidence="2"/>
<dbReference type="Gene3D" id="3.30.70.270">
    <property type="match status" value="1"/>
</dbReference>
<dbReference type="SUPFAM" id="SSF56672">
    <property type="entry name" value="DNA/RNA polymerases"/>
    <property type="match status" value="1"/>
</dbReference>
<protein>
    <recommendedName>
        <fullName evidence="2">ribonuclease H</fullName>
        <ecNumber evidence="2">3.1.26.4</ecNumber>
    </recommendedName>
</protein>
<dbReference type="EMBL" id="JAINUF010000024">
    <property type="protein sequence ID" value="KAJ8332771.1"/>
    <property type="molecule type" value="Genomic_DNA"/>
</dbReference>
<name>A0A9Q1IAQ8_SYNKA</name>
<dbReference type="GO" id="GO:0004523">
    <property type="term" value="F:RNA-DNA hybrid ribonuclease activity"/>
    <property type="evidence" value="ECO:0007669"/>
    <property type="project" value="UniProtKB-EC"/>
</dbReference>
<dbReference type="Pfam" id="PF00078">
    <property type="entry name" value="RVT_1"/>
    <property type="match status" value="1"/>
</dbReference>
<evidence type="ECO:0000256" key="1">
    <source>
        <dbReference type="ARBA" id="ARBA00010879"/>
    </source>
</evidence>
<evidence type="ECO:0000259" key="3">
    <source>
        <dbReference type="Pfam" id="PF00078"/>
    </source>
</evidence>
<comment type="similarity">
    <text evidence="1">Belongs to the beta type-B retroviral polymerase family. HERV class-II K(HML-2) pol subfamily.</text>
</comment>
<dbReference type="PANTHER" id="PTHR37984:SF15">
    <property type="entry name" value="INTEGRASE CATALYTIC DOMAIN-CONTAINING PROTEIN"/>
    <property type="match status" value="1"/>
</dbReference>
<dbReference type="Gene3D" id="3.10.10.10">
    <property type="entry name" value="HIV Type 1 Reverse Transcriptase, subunit A, domain 1"/>
    <property type="match status" value="1"/>
</dbReference>
<sequence length="356" mass="39910">MAPLDFLVRHVYPSCWLGGSICREETSTAAALLRSRGTARVRNSRLGTATTYTEAVELMKNHFAAPQSALLRRVIFRRRHQQTDTGATVSLLNLATYMQFFTHEPLGPPTTTLGGYANAEIDIVGSLQLPVRYGEKTLPVFRFNIARHGTNLLGLDLFNGLGFTLLYTADSEIHTIAIPWQQQWPVLFSGCLNVFAHQPLLDPKVTFVIQPLRCSPLALHDDISSQQLSMLDDDIIEQVNASPWISNLVVKKRSGGLRLCMDLRAVNKAIIPDKYPLQTTEELTAQFHGSTVFSKLDLRQGYLQVPQHPESRNLTAFITHKGVFRYKCMAFSLRPQLLPKNHGLHLRWDPGCGHLS</sequence>
<reference evidence="5" key="1">
    <citation type="journal article" date="2023" name="Science">
        <title>Genome structures resolve the early diversification of teleost fishes.</title>
        <authorList>
            <person name="Parey E."/>
            <person name="Louis A."/>
            <person name="Montfort J."/>
            <person name="Bouchez O."/>
            <person name="Roques C."/>
            <person name="Iampietro C."/>
            <person name="Lluch J."/>
            <person name="Castinel A."/>
            <person name="Donnadieu C."/>
            <person name="Desvignes T."/>
            <person name="Floi Bucao C."/>
            <person name="Jouanno E."/>
            <person name="Wen M."/>
            <person name="Mejri S."/>
            <person name="Dirks R."/>
            <person name="Jansen H."/>
            <person name="Henkel C."/>
            <person name="Chen W.J."/>
            <person name="Zahm M."/>
            <person name="Cabau C."/>
            <person name="Klopp C."/>
            <person name="Thompson A.W."/>
            <person name="Robinson-Rechavi M."/>
            <person name="Braasch I."/>
            <person name="Lecointre G."/>
            <person name="Bobe J."/>
            <person name="Postlethwait J.H."/>
            <person name="Berthelot C."/>
            <person name="Roest Crollius H."/>
            <person name="Guiguen Y."/>
        </authorList>
    </citation>
    <scope>NUCLEOTIDE SEQUENCE</scope>
    <source>
        <strain evidence="5">WJC10195</strain>
    </source>
</reference>
<keyword evidence="6" id="KW-1185">Reference proteome</keyword>